<gene>
    <name evidence="7" type="ORF">V6590_05640</name>
</gene>
<dbReference type="SUPFAM" id="SSF46458">
    <property type="entry name" value="Globin-like"/>
    <property type="match status" value="1"/>
</dbReference>
<keyword evidence="3" id="KW-0807">Transducer</keyword>
<dbReference type="PANTHER" id="PTHR43531">
    <property type="entry name" value="PROTEIN ICFG"/>
    <property type="match status" value="1"/>
</dbReference>
<dbReference type="PRINTS" id="PR00260">
    <property type="entry name" value="CHEMTRNSDUCR"/>
</dbReference>
<keyword evidence="8" id="KW-1185">Reference proteome</keyword>
<evidence type="ECO:0000256" key="4">
    <source>
        <dbReference type="SAM" id="Coils"/>
    </source>
</evidence>
<evidence type="ECO:0000256" key="5">
    <source>
        <dbReference type="SAM" id="MobiDB-lite"/>
    </source>
</evidence>
<dbReference type="RefSeq" id="WP_335420778.1">
    <property type="nucleotide sequence ID" value="NZ_JBALHR010000002.1"/>
</dbReference>
<keyword evidence="4" id="KW-0175">Coiled coil</keyword>
<dbReference type="InterPro" id="IPR012292">
    <property type="entry name" value="Globin/Proto"/>
</dbReference>
<evidence type="ECO:0000313" key="7">
    <source>
        <dbReference type="EMBL" id="MEH7827621.1"/>
    </source>
</evidence>
<sequence length="491" mass="53868">MTKTAMTRPVIGSIQERLDFMGLGADAQERLRRQERRIDAAMDRALDRFYKKVRSVPVLQRHFPNEDIVKSARGRQHQHWRRILKGLFDEEYAASVMRVGDTHAMIGLEPRWYIGGYGIVLDEILQQVVGEQRTWSARSRAELARDLSVVVRAALFDMEVATTAYLQRVEEARRQSEEQQKKDFDMIAAALARLAGGDLEARVDAHLDERTRFNETVEKLAQIISGVRRATDLIDNGTSEIAAAADDLARRTEQQAASLEQTAASLDQLTNTVNDSANRAKEAEAMANHARDVAEKSSGIADETRSAMHEVSASAQEMGQIIGVINEIAFQTNLLALNAGVEAARAGESGRGFAVVAAEVRALAQRSSEAVSTIQQLIDRSAQQTRRGAELVGSTHDVLGEIVGLFRSISGIVLEMATSTRHQAVSISEINQAVRQLDLMTQQNAAMVEQTNATTSSLKGEAGSLSRMVSHFGGSTMPQRTARNLSSASSW</sequence>
<evidence type="ECO:0000256" key="1">
    <source>
        <dbReference type="ARBA" id="ARBA00022500"/>
    </source>
</evidence>
<dbReference type="InterPro" id="IPR039379">
    <property type="entry name" value="Protoglobin_sensor_dom"/>
</dbReference>
<protein>
    <submittedName>
        <fullName evidence="7">Globin-coupled sensor protein</fullName>
    </submittedName>
</protein>
<dbReference type="Proteomes" id="UP001431963">
    <property type="component" value="Unassembled WGS sequence"/>
</dbReference>
<dbReference type="EMBL" id="JBALHR010000002">
    <property type="protein sequence ID" value="MEH7827621.1"/>
    <property type="molecule type" value="Genomic_DNA"/>
</dbReference>
<accession>A0ABU8BSG5</accession>
<evidence type="ECO:0000256" key="2">
    <source>
        <dbReference type="ARBA" id="ARBA00029447"/>
    </source>
</evidence>
<dbReference type="CDD" id="cd11386">
    <property type="entry name" value="MCP_signal"/>
    <property type="match status" value="1"/>
</dbReference>
<dbReference type="InterPro" id="IPR044398">
    <property type="entry name" value="Globin-sensor_dom"/>
</dbReference>
<organism evidence="7 8">
    <name type="scientific">Gemmobacter denitrificans</name>
    <dbReference type="NCBI Taxonomy" id="3123040"/>
    <lineage>
        <taxon>Bacteria</taxon>
        <taxon>Pseudomonadati</taxon>
        <taxon>Pseudomonadota</taxon>
        <taxon>Alphaproteobacteria</taxon>
        <taxon>Rhodobacterales</taxon>
        <taxon>Paracoccaceae</taxon>
        <taxon>Gemmobacter</taxon>
    </lineage>
</organism>
<dbReference type="Pfam" id="PF00015">
    <property type="entry name" value="MCPsignal"/>
    <property type="match status" value="1"/>
</dbReference>
<dbReference type="Gene3D" id="1.10.287.950">
    <property type="entry name" value="Methyl-accepting chemotaxis protein"/>
    <property type="match status" value="1"/>
</dbReference>
<evidence type="ECO:0000259" key="6">
    <source>
        <dbReference type="PROSITE" id="PS50111"/>
    </source>
</evidence>
<dbReference type="SUPFAM" id="SSF58104">
    <property type="entry name" value="Methyl-accepting chemotaxis protein (MCP) signaling domain"/>
    <property type="match status" value="1"/>
</dbReference>
<name>A0ABU8BSG5_9RHOB</name>
<dbReference type="PROSITE" id="PS50111">
    <property type="entry name" value="CHEMOTAXIS_TRANSDUC_2"/>
    <property type="match status" value="1"/>
</dbReference>
<evidence type="ECO:0000313" key="8">
    <source>
        <dbReference type="Proteomes" id="UP001431963"/>
    </source>
</evidence>
<dbReference type="Pfam" id="PF11563">
    <property type="entry name" value="Protoglobin"/>
    <property type="match status" value="1"/>
</dbReference>
<dbReference type="InterPro" id="IPR004090">
    <property type="entry name" value="Chemotax_Me-accpt_rcpt"/>
</dbReference>
<dbReference type="CDD" id="cd01068">
    <property type="entry name" value="globin_sensor"/>
    <property type="match status" value="1"/>
</dbReference>
<feature type="region of interest" description="Disordered" evidence="5">
    <location>
        <begin position="470"/>
        <end position="491"/>
    </location>
</feature>
<dbReference type="InterPro" id="IPR051310">
    <property type="entry name" value="MCP_chemotaxis"/>
</dbReference>
<dbReference type="InterPro" id="IPR009050">
    <property type="entry name" value="Globin-like_sf"/>
</dbReference>
<dbReference type="Gene3D" id="1.10.490.10">
    <property type="entry name" value="Globins"/>
    <property type="match status" value="1"/>
</dbReference>
<feature type="compositionally biased region" description="Polar residues" evidence="5">
    <location>
        <begin position="476"/>
        <end position="491"/>
    </location>
</feature>
<feature type="domain" description="Methyl-accepting transducer" evidence="6">
    <location>
        <begin position="230"/>
        <end position="459"/>
    </location>
</feature>
<evidence type="ECO:0000256" key="3">
    <source>
        <dbReference type="PROSITE-ProRule" id="PRU00284"/>
    </source>
</evidence>
<reference evidence="7" key="1">
    <citation type="submission" date="2024-02" db="EMBL/GenBank/DDBJ databases">
        <title>Genome sequences of strain Gemmobacter sp. JM10B15.</title>
        <authorList>
            <person name="Zhang M."/>
        </authorList>
    </citation>
    <scope>NUCLEOTIDE SEQUENCE</scope>
    <source>
        <strain evidence="7">JM10B15</strain>
    </source>
</reference>
<dbReference type="InterPro" id="IPR004089">
    <property type="entry name" value="MCPsignal_dom"/>
</dbReference>
<dbReference type="PANTHER" id="PTHR43531:SF11">
    <property type="entry name" value="METHYL-ACCEPTING CHEMOTAXIS PROTEIN 3"/>
    <property type="match status" value="1"/>
</dbReference>
<dbReference type="SMART" id="SM00283">
    <property type="entry name" value="MA"/>
    <property type="match status" value="1"/>
</dbReference>
<keyword evidence="1" id="KW-0145">Chemotaxis</keyword>
<comment type="similarity">
    <text evidence="2">Belongs to the methyl-accepting chemotaxis (MCP) protein family.</text>
</comment>
<comment type="caution">
    <text evidence="7">The sequence shown here is derived from an EMBL/GenBank/DDBJ whole genome shotgun (WGS) entry which is preliminary data.</text>
</comment>
<feature type="coiled-coil region" evidence="4">
    <location>
        <begin position="242"/>
        <end position="286"/>
    </location>
</feature>
<proteinExistence type="inferred from homology"/>